<comment type="caution">
    <text evidence="1">The sequence shown here is derived from an EMBL/GenBank/DDBJ whole genome shotgun (WGS) entry which is preliminary data.</text>
</comment>
<gene>
    <name evidence="1" type="ORF">SDC9_202175</name>
</gene>
<dbReference type="EMBL" id="VSSQ01122793">
    <property type="protein sequence ID" value="MPN54505.1"/>
    <property type="molecule type" value="Genomic_DNA"/>
</dbReference>
<accession>A0A645ISY2</accession>
<evidence type="ECO:0000313" key="1">
    <source>
        <dbReference type="EMBL" id="MPN54505.1"/>
    </source>
</evidence>
<dbReference type="InterPro" id="IPR047907">
    <property type="entry name" value="CD1375-like"/>
</dbReference>
<dbReference type="NCBIfam" id="NF040910">
    <property type="entry name" value="CD1375_fam"/>
    <property type="match status" value="1"/>
</dbReference>
<name>A0A645ISY2_9ZZZZ</name>
<reference evidence="1" key="1">
    <citation type="submission" date="2019-08" db="EMBL/GenBank/DDBJ databases">
        <authorList>
            <person name="Kucharzyk K."/>
            <person name="Murdoch R.W."/>
            <person name="Higgins S."/>
            <person name="Loffler F."/>
        </authorList>
    </citation>
    <scope>NUCLEOTIDE SEQUENCE</scope>
</reference>
<dbReference type="AlphaFoldDB" id="A0A645ISY2"/>
<sequence>MTVKPYMIPVYAVLVKAGRDIETLPEVYILPVAEHLAAQEEAALGATE</sequence>
<protein>
    <submittedName>
        <fullName evidence="1">Uncharacterized protein</fullName>
    </submittedName>
</protein>
<proteinExistence type="predicted"/>
<organism evidence="1">
    <name type="scientific">bioreactor metagenome</name>
    <dbReference type="NCBI Taxonomy" id="1076179"/>
    <lineage>
        <taxon>unclassified sequences</taxon>
        <taxon>metagenomes</taxon>
        <taxon>ecological metagenomes</taxon>
    </lineage>
</organism>